<name>A0ABU7U0Z4_9PROT</name>
<comment type="caution">
    <text evidence="1">The sequence shown here is derived from an EMBL/GenBank/DDBJ whole genome shotgun (WGS) entry which is preliminary data.</text>
</comment>
<reference evidence="1 2" key="1">
    <citation type="submission" date="2023-10" db="EMBL/GenBank/DDBJ databases">
        <title>Sorlinia euscelidii gen. nov., sp. nov., an acetic acid bacteria isolated from the gut of Euscelidius variegatus emitter.</title>
        <authorList>
            <person name="Michoud G."/>
            <person name="Marasco R."/>
            <person name="Seferji K."/>
            <person name="Gonella E."/>
            <person name="Garuglieri E."/>
            <person name="Alma A."/>
            <person name="Mapelli F."/>
            <person name="Borin S."/>
            <person name="Daffonchio D."/>
            <person name="Crotti E."/>
        </authorList>
    </citation>
    <scope>NUCLEOTIDE SEQUENCE [LARGE SCALE GENOMIC DNA]</scope>
    <source>
        <strain evidence="1 2">EV16P</strain>
    </source>
</reference>
<proteinExistence type="predicted"/>
<gene>
    <name evidence="1" type="ORF">DOFOFD_05660</name>
</gene>
<organism evidence="1 2">
    <name type="scientific">Sorlinia euscelidii</name>
    <dbReference type="NCBI Taxonomy" id="3081148"/>
    <lineage>
        <taxon>Bacteria</taxon>
        <taxon>Pseudomonadati</taxon>
        <taxon>Pseudomonadota</taxon>
        <taxon>Alphaproteobacteria</taxon>
        <taxon>Acetobacterales</taxon>
        <taxon>Acetobacteraceae</taxon>
        <taxon>Sorlinia</taxon>
    </lineage>
</organism>
<accession>A0ABU7U0Z4</accession>
<keyword evidence="2" id="KW-1185">Reference proteome</keyword>
<evidence type="ECO:0000313" key="1">
    <source>
        <dbReference type="EMBL" id="MEE8658492.1"/>
    </source>
</evidence>
<dbReference type="Proteomes" id="UP001312908">
    <property type="component" value="Unassembled WGS sequence"/>
</dbReference>
<evidence type="ECO:0000313" key="2">
    <source>
        <dbReference type="Proteomes" id="UP001312908"/>
    </source>
</evidence>
<protein>
    <submittedName>
        <fullName evidence="1">Uncharacterized protein</fullName>
    </submittedName>
</protein>
<dbReference type="RefSeq" id="WP_394819413.1">
    <property type="nucleotide sequence ID" value="NZ_JAWJZY010000002.1"/>
</dbReference>
<dbReference type="EMBL" id="JAWJZY010000002">
    <property type="protein sequence ID" value="MEE8658492.1"/>
    <property type="molecule type" value="Genomic_DNA"/>
</dbReference>
<sequence>MTNELVTSQAAATDLVAAGEALYKSITGAEMSANQQKIADGITHIVDGLVPSLETRVSFDLKNVLAGATATLNGVAHVVTAAKTHPSHDNPDQAAA</sequence>